<reference evidence="2 3" key="1">
    <citation type="submission" date="2012-05" db="EMBL/GenBank/DDBJ databases">
        <title>Recombination and specialization in a pathogen metapopulation.</title>
        <authorList>
            <person name="Gardiner A."/>
            <person name="Kemen E."/>
            <person name="Schultz-Larsen T."/>
            <person name="MacLean D."/>
            <person name="Van Oosterhout C."/>
            <person name="Jones J.D.G."/>
        </authorList>
    </citation>
    <scope>NUCLEOTIDE SEQUENCE [LARGE SCALE GENOMIC DNA]</scope>
    <source>
        <strain evidence="2 3">Ac Nc2</strain>
    </source>
</reference>
<comment type="caution">
    <text evidence="2">The sequence shown here is derived from an EMBL/GenBank/DDBJ whole genome shotgun (WGS) entry which is preliminary data.</text>
</comment>
<feature type="compositionally biased region" description="Basic and acidic residues" evidence="1">
    <location>
        <begin position="299"/>
        <end position="316"/>
    </location>
</feature>
<feature type="region of interest" description="Disordered" evidence="1">
    <location>
        <begin position="243"/>
        <end position="275"/>
    </location>
</feature>
<dbReference type="OrthoDB" id="94694at2759"/>
<feature type="compositionally biased region" description="Polar residues" evidence="1">
    <location>
        <begin position="243"/>
        <end position="252"/>
    </location>
</feature>
<accession>A0A024GUC0</accession>
<dbReference type="InParanoid" id="A0A024GUC0"/>
<feature type="compositionally biased region" description="Basic and acidic residues" evidence="1">
    <location>
        <begin position="253"/>
        <end position="272"/>
    </location>
</feature>
<proteinExistence type="predicted"/>
<dbReference type="EMBL" id="CAIX01000417">
    <property type="protein sequence ID" value="CCI50207.1"/>
    <property type="molecule type" value="Genomic_DNA"/>
</dbReference>
<keyword evidence="3" id="KW-1185">Reference proteome</keyword>
<evidence type="ECO:0000313" key="2">
    <source>
        <dbReference type="EMBL" id="CCI50207.1"/>
    </source>
</evidence>
<name>A0A024GUC0_9STRA</name>
<feature type="region of interest" description="Disordered" evidence="1">
    <location>
        <begin position="293"/>
        <end position="316"/>
    </location>
</feature>
<protein>
    <recommendedName>
        <fullName evidence="4">PDZ domain-containing protein</fullName>
    </recommendedName>
</protein>
<evidence type="ECO:0008006" key="4">
    <source>
        <dbReference type="Google" id="ProtNLM"/>
    </source>
</evidence>
<evidence type="ECO:0000256" key="1">
    <source>
        <dbReference type="SAM" id="MobiDB-lite"/>
    </source>
</evidence>
<evidence type="ECO:0000313" key="3">
    <source>
        <dbReference type="Proteomes" id="UP000053237"/>
    </source>
</evidence>
<organism evidence="2 3">
    <name type="scientific">Albugo candida</name>
    <dbReference type="NCBI Taxonomy" id="65357"/>
    <lineage>
        <taxon>Eukaryota</taxon>
        <taxon>Sar</taxon>
        <taxon>Stramenopiles</taxon>
        <taxon>Oomycota</taxon>
        <taxon>Peronosporomycetes</taxon>
        <taxon>Albuginales</taxon>
        <taxon>Albuginaceae</taxon>
        <taxon>Albugo</taxon>
    </lineage>
</organism>
<dbReference type="Proteomes" id="UP000053237">
    <property type="component" value="Unassembled WGS sequence"/>
</dbReference>
<gene>
    <name evidence="2" type="ORF">BN9_117770</name>
</gene>
<dbReference type="AlphaFoldDB" id="A0A024GUC0"/>
<sequence>MSPHTYYDFAWEKGPLKLHFTPNEDDLPVICNIDKKEIETTSSSLPLDACIGDILIAYQSNTTQMSSSIAVFRDFKHALRILQTSSFPITLRFRSRRNDVPPAILDESMRNIKSNGFVEQLIVYTWEKSHSSLGLSFSYDPCSLHSVIVNIDPLKFSTSNDGNSKPETGDFLVALLPLDSKNECERAIRIDTMHFHGVVSLLRAVSKPCQLMFARLQINDTTCGDEQEIKDIRNTSPCSLTQHTAQVKSSFGDTRESKHSRTRTGGHERQCDARNSIHALHKRKSFMIKAESNGSFDQVHSDKDRQPLSNSDKDESKYYEFQFSGGELPFTLEDDESSTHTGNAESDQAYHASIKGVRHASVTVPFSEGDVLIGLDRQDLRGVSVQQVLNQLQLIRSPTRLVFFRRAKKRNVSITAALADAFMLFLI</sequence>